<evidence type="ECO:0008006" key="2">
    <source>
        <dbReference type="Google" id="ProtNLM"/>
    </source>
</evidence>
<sequence length="152" mass="17618">MTESFNFEQHVSGPTHQKGRTLDLVFSLDLNISNLCVKDVHMSDHSCVLFDLHFNHESTPSEIISQRHIITENTEARFIELFDSNLFLESQDVDSLIHSLNSLCKSILDVVAPFKSNRVTRKSFSPWINDSIQNLKRLCRKTERLWKSTKLE</sequence>
<accession>A0A1A8H0A8</accession>
<reference evidence="1" key="2">
    <citation type="submission" date="2016-06" db="EMBL/GenBank/DDBJ databases">
        <title>The genome of a short-lived fish provides insights into sex chromosome evolution and the genetic control of aging.</title>
        <authorList>
            <person name="Reichwald K."/>
            <person name="Felder M."/>
            <person name="Petzold A."/>
            <person name="Koch P."/>
            <person name="Groth M."/>
            <person name="Platzer M."/>
        </authorList>
    </citation>
    <scope>NUCLEOTIDE SEQUENCE</scope>
    <source>
        <tissue evidence="1">Brain</tissue>
    </source>
</reference>
<dbReference type="PANTHER" id="PTHR46670:SF3">
    <property type="entry name" value="ENDONUCLEASE_EXONUCLEASE_PHOSPHATASE DOMAIN-CONTAINING PROTEIN"/>
    <property type="match status" value="1"/>
</dbReference>
<protein>
    <recommendedName>
        <fullName evidence="2">Endonuclease/exonuclease/phosphatase domain-containing protein</fullName>
    </recommendedName>
</protein>
<organism evidence="1">
    <name type="scientific">Nothobranchius korthausae</name>
    <dbReference type="NCBI Taxonomy" id="1143690"/>
    <lineage>
        <taxon>Eukaryota</taxon>
        <taxon>Metazoa</taxon>
        <taxon>Chordata</taxon>
        <taxon>Craniata</taxon>
        <taxon>Vertebrata</taxon>
        <taxon>Euteleostomi</taxon>
        <taxon>Actinopterygii</taxon>
        <taxon>Neopterygii</taxon>
        <taxon>Teleostei</taxon>
        <taxon>Neoteleostei</taxon>
        <taxon>Acanthomorphata</taxon>
        <taxon>Ovalentaria</taxon>
        <taxon>Atherinomorphae</taxon>
        <taxon>Cyprinodontiformes</taxon>
        <taxon>Nothobranchiidae</taxon>
        <taxon>Nothobranchius</taxon>
    </lineage>
</organism>
<gene>
    <name evidence="1" type="primary">BX005380.2</name>
</gene>
<feature type="non-terminal residue" evidence="1">
    <location>
        <position position="152"/>
    </location>
</feature>
<proteinExistence type="predicted"/>
<dbReference type="PANTHER" id="PTHR46670">
    <property type="entry name" value="ENDO/EXONUCLEASE/PHOSPHATASE DOMAIN-CONTAINING PROTEIN"/>
    <property type="match status" value="1"/>
</dbReference>
<name>A0A1A8H0A8_9TELE</name>
<dbReference type="AlphaFoldDB" id="A0A1A8H0A8"/>
<reference evidence="1" key="1">
    <citation type="submission" date="2016-05" db="EMBL/GenBank/DDBJ databases">
        <authorList>
            <person name="Lavstsen T."/>
            <person name="Jespersen J.S."/>
        </authorList>
    </citation>
    <scope>NUCLEOTIDE SEQUENCE</scope>
    <source>
        <tissue evidence="1">Brain</tissue>
    </source>
</reference>
<dbReference type="EMBL" id="HAEC01008062">
    <property type="protein sequence ID" value="SBQ76200.1"/>
    <property type="molecule type" value="Transcribed_RNA"/>
</dbReference>
<evidence type="ECO:0000313" key="1">
    <source>
        <dbReference type="EMBL" id="SBQ76200.1"/>
    </source>
</evidence>